<protein>
    <submittedName>
        <fullName evidence="1">Uncharacterized protein</fullName>
    </submittedName>
</protein>
<gene>
    <name evidence="1" type="ORF">R1flu_012496</name>
</gene>
<proteinExistence type="predicted"/>
<comment type="caution">
    <text evidence="1">The sequence shown here is derived from an EMBL/GenBank/DDBJ whole genome shotgun (WGS) entry which is preliminary data.</text>
</comment>
<sequence>MEMAMDGPDDFSDQDMHVEIPQEGYFTDTKAKQCKGLKQHRENSAPVLLVLTIWRVNRAERNECQFNDRITFRAGKKDDYILDRADDEMAERGDNSSTTTTLLIYDLRRFGIVRRQRAATSAWDVNGDTRKIQQRSCLGRGSDD</sequence>
<evidence type="ECO:0000313" key="2">
    <source>
        <dbReference type="Proteomes" id="UP001605036"/>
    </source>
</evidence>
<dbReference type="AlphaFoldDB" id="A0ABD1ZAS0"/>
<organism evidence="1 2">
    <name type="scientific">Riccia fluitans</name>
    <dbReference type="NCBI Taxonomy" id="41844"/>
    <lineage>
        <taxon>Eukaryota</taxon>
        <taxon>Viridiplantae</taxon>
        <taxon>Streptophyta</taxon>
        <taxon>Embryophyta</taxon>
        <taxon>Marchantiophyta</taxon>
        <taxon>Marchantiopsida</taxon>
        <taxon>Marchantiidae</taxon>
        <taxon>Marchantiales</taxon>
        <taxon>Ricciaceae</taxon>
        <taxon>Riccia</taxon>
    </lineage>
</organism>
<dbReference type="Proteomes" id="UP001605036">
    <property type="component" value="Unassembled WGS sequence"/>
</dbReference>
<evidence type="ECO:0000313" key="1">
    <source>
        <dbReference type="EMBL" id="KAL2644909.1"/>
    </source>
</evidence>
<accession>A0ABD1ZAS0</accession>
<dbReference type="EMBL" id="JBHFFA010000002">
    <property type="protein sequence ID" value="KAL2644909.1"/>
    <property type="molecule type" value="Genomic_DNA"/>
</dbReference>
<reference evidence="1 2" key="1">
    <citation type="submission" date="2024-09" db="EMBL/GenBank/DDBJ databases">
        <title>Chromosome-scale assembly of Riccia fluitans.</title>
        <authorList>
            <person name="Paukszto L."/>
            <person name="Sawicki J."/>
            <person name="Karawczyk K."/>
            <person name="Piernik-Szablinska J."/>
            <person name="Szczecinska M."/>
            <person name="Mazdziarz M."/>
        </authorList>
    </citation>
    <scope>NUCLEOTIDE SEQUENCE [LARGE SCALE GENOMIC DNA]</scope>
    <source>
        <strain evidence="1">Rf_01</strain>
        <tissue evidence="1">Aerial parts of the thallus</tissue>
    </source>
</reference>
<name>A0ABD1ZAS0_9MARC</name>
<keyword evidence="2" id="KW-1185">Reference proteome</keyword>